<comment type="caution">
    <text evidence="3">The sequence shown here is derived from an EMBL/GenBank/DDBJ whole genome shotgun (WGS) entry which is preliminary data.</text>
</comment>
<evidence type="ECO:0000313" key="3">
    <source>
        <dbReference type="EMBL" id="CAK7905284.1"/>
    </source>
</evidence>
<evidence type="ECO:0000256" key="1">
    <source>
        <dbReference type="SAM" id="MobiDB-lite"/>
    </source>
</evidence>
<feature type="region of interest" description="Disordered" evidence="1">
    <location>
        <begin position="57"/>
        <end position="84"/>
    </location>
</feature>
<name>A0AAV1T948_9STRA</name>
<dbReference type="EMBL" id="CAKLBY020000029">
    <property type="protein sequence ID" value="CAK7905284.1"/>
    <property type="molecule type" value="Genomic_DNA"/>
</dbReference>
<feature type="chain" id="PRO_5043875239" evidence="2">
    <location>
        <begin position="31"/>
        <end position="104"/>
    </location>
</feature>
<evidence type="ECO:0000256" key="2">
    <source>
        <dbReference type="SAM" id="SignalP"/>
    </source>
</evidence>
<reference evidence="3" key="1">
    <citation type="submission" date="2024-01" db="EMBL/GenBank/DDBJ databases">
        <authorList>
            <person name="Webb A."/>
        </authorList>
    </citation>
    <scope>NUCLEOTIDE SEQUENCE</scope>
    <source>
        <strain evidence="3">Pm1</strain>
    </source>
</reference>
<dbReference type="Proteomes" id="UP001162060">
    <property type="component" value="Unassembled WGS sequence"/>
</dbReference>
<evidence type="ECO:0000313" key="4">
    <source>
        <dbReference type="Proteomes" id="UP001162060"/>
    </source>
</evidence>
<keyword evidence="2" id="KW-0732">Signal</keyword>
<accession>A0AAV1T948</accession>
<protein>
    <submittedName>
        <fullName evidence="3">Uncharacterized protein</fullName>
    </submittedName>
</protein>
<dbReference type="AlphaFoldDB" id="A0AAV1T948"/>
<organism evidence="3 4">
    <name type="scientific">Peronospora matthiolae</name>
    <dbReference type="NCBI Taxonomy" id="2874970"/>
    <lineage>
        <taxon>Eukaryota</taxon>
        <taxon>Sar</taxon>
        <taxon>Stramenopiles</taxon>
        <taxon>Oomycota</taxon>
        <taxon>Peronosporomycetes</taxon>
        <taxon>Peronosporales</taxon>
        <taxon>Peronosporaceae</taxon>
        <taxon>Peronospora</taxon>
    </lineage>
</organism>
<proteinExistence type="predicted"/>
<gene>
    <name evidence="3" type="ORF">PM001_LOCUS3077</name>
</gene>
<feature type="signal peptide" evidence="2">
    <location>
        <begin position="1"/>
        <end position="30"/>
    </location>
</feature>
<sequence>MQSPTSSLPSLVLLLSLLLLSSLLLQDVRALSSGRVGLLGRFGHRKQLSGGVGVVRGAHEDGGMGGDRHEVLGEHGAERPETRDWREVAPRRETVDRWMYSELA</sequence>